<accession>C4GFK0</accession>
<evidence type="ECO:0000313" key="1">
    <source>
        <dbReference type="EMBL" id="EEP69005.1"/>
    </source>
</evidence>
<reference evidence="1" key="1">
    <citation type="submission" date="2009-04" db="EMBL/GenBank/DDBJ databases">
        <authorList>
            <person name="Weinstock G."/>
            <person name="Sodergren E."/>
            <person name="Clifton S."/>
            <person name="Fulton L."/>
            <person name="Fulton B."/>
            <person name="Courtney L."/>
            <person name="Fronick C."/>
            <person name="Harrison M."/>
            <person name="Strong C."/>
            <person name="Farmer C."/>
            <person name="Delahaunty K."/>
            <person name="Markovic C."/>
            <person name="Hall O."/>
            <person name="Minx P."/>
            <person name="Tomlinson C."/>
            <person name="Mitreva M."/>
            <person name="Nelson J."/>
            <person name="Hou S."/>
            <person name="Wollam A."/>
            <person name="Pepin K.H."/>
            <person name="Johnson M."/>
            <person name="Bhonagiri V."/>
            <person name="Nash W.E."/>
            <person name="Warren W."/>
            <person name="Chinwalla A."/>
            <person name="Mardis E.R."/>
            <person name="Wilson R.K."/>
        </authorList>
    </citation>
    <scope>NUCLEOTIDE SEQUENCE [LARGE SCALE GENOMIC DNA]</scope>
    <source>
        <strain evidence="1">ATCC 51147</strain>
    </source>
</reference>
<sequence length="40" mass="4505">MFQSKGSLKAGFTSFCEAKTPFLRFQTAYFYSDTTAYCCG</sequence>
<keyword evidence="2" id="KW-1185">Reference proteome</keyword>
<gene>
    <name evidence="1" type="ORF">GCWU000324_00916</name>
</gene>
<proteinExistence type="predicted"/>
<dbReference type="Proteomes" id="UP000003009">
    <property type="component" value="Unassembled WGS sequence"/>
</dbReference>
<organism evidence="1 2">
    <name type="scientific">Kingella oralis ATCC 51147</name>
    <dbReference type="NCBI Taxonomy" id="629741"/>
    <lineage>
        <taxon>Bacteria</taxon>
        <taxon>Pseudomonadati</taxon>
        <taxon>Pseudomonadota</taxon>
        <taxon>Betaproteobacteria</taxon>
        <taxon>Neisseriales</taxon>
        <taxon>Neisseriaceae</taxon>
        <taxon>Kingella</taxon>
    </lineage>
</organism>
<dbReference type="HOGENOM" id="CLU_3290998_0_0_4"/>
<dbReference type="EMBL" id="ACJW02000002">
    <property type="protein sequence ID" value="EEP69005.1"/>
    <property type="molecule type" value="Genomic_DNA"/>
</dbReference>
<comment type="caution">
    <text evidence="1">The sequence shown here is derived from an EMBL/GenBank/DDBJ whole genome shotgun (WGS) entry which is preliminary data.</text>
</comment>
<name>C4GFK0_9NEIS</name>
<dbReference type="STRING" id="629741.GCWU000324_00916"/>
<dbReference type="AlphaFoldDB" id="C4GFK0"/>
<protein>
    <submittedName>
        <fullName evidence="1">Uncharacterized protein</fullName>
    </submittedName>
</protein>
<evidence type="ECO:0000313" key="2">
    <source>
        <dbReference type="Proteomes" id="UP000003009"/>
    </source>
</evidence>